<dbReference type="OrthoDB" id="3254025at2759"/>
<keyword evidence="3" id="KW-1185">Reference proteome</keyword>
<dbReference type="InParanoid" id="A0A401H0Q9"/>
<organism evidence="2 3">
    <name type="scientific">Sparassis crispa</name>
    <dbReference type="NCBI Taxonomy" id="139825"/>
    <lineage>
        <taxon>Eukaryota</taxon>
        <taxon>Fungi</taxon>
        <taxon>Dikarya</taxon>
        <taxon>Basidiomycota</taxon>
        <taxon>Agaricomycotina</taxon>
        <taxon>Agaricomycetes</taxon>
        <taxon>Polyporales</taxon>
        <taxon>Sparassidaceae</taxon>
        <taxon>Sparassis</taxon>
    </lineage>
</organism>
<dbReference type="RefSeq" id="XP_027618911.1">
    <property type="nucleotide sequence ID" value="XM_027763110.1"/>
</dbReference>
<protein>
    <submittedName>
        <fullName evidence="2">Uncharacterized protein</fullName>
    </submittedName>
</protein>
<dbReference type="GeneID" id="38784915"/>
<gene>
    <name evidence="2" type="ORF">SCP_1202240</name>
</gene>
<accession>A0A401H0Q9</accession>
<evidence type="ECO:0000313" key="2">
    <source>
        <dbReference type="EMBL" id="GBE87998.1"/>
    </source>
</evidence>
<reference evidence="2 3" key="1">
    <citation type="journal article" date="2018" name="Sci. Rep.">
        <title>Genome sequence of the cauliflower mushroom Sparassis crispa (Hanabiratake) and its association with beneficial usage.</title>
        <authorList>
            <person name="Kiyama R."/>
            <person name="Furutani Y."/>
            <person name="Kawaguchi K."/>
            <person name="Nakanishi T."/>
        </authorList>
    </citation>
    <scope>NUCLEOTIDE SEQUENCE [LARGE SCALE GENOMIC DNA]</scope>
</reference>
<evidence type="ECO:0000313" key="3">
    <source>
        <dbReference type="Proteomes" id="UP000287166"/>
    </source>
</evidence>
<feature type="compositionally biased region" description="Polar residues" evidence="1">
    <location>
        <begin position="1"/>
        <end position="10"/>
    </location>
</feature>
<sequence length="123" mass="13938">MSMARTSHQVGSAPRRSPSPVTVNPSTLRVGCSDVLPFYQWQSSGVQRRDTRDPIVRRSRPAGEFMMDQSVSVRIRANHWVIGVIVGILHMCHKYANVGYEIQYSIDGRLCTDTFAVDDMRRL</sequence>
<name>A0A401H0Q9_9APHY</name>
<evidence type="ECO:0000256" key="1">
    <source>
        <dbReference type="SAM" id="MobiDB-lite"/>
    </source>
</evidence>
<dbReference type="EMBL" id="BFAD01000012">
    <property type="protein sequence ID" value="GBE87998.1"/>
    <property type="molecule type" value="Genomic_DNA"/>
</dbReference>
<comment type="caution">
    <text evidence="2">The sequence shown here is derived from an EMBL/GenBank/DDBJ whole genome shotgun (WGS) entry which is preliminary data.</text>
</comment>
<proteinExistence type="predicted"/>
<dbReference type="Proteomes" id="UP000287166">
    <property type="component" value="Unassembled WGS sequence"/>
</dbReference>
<dbReference type="AlphaFoldDB" id="A0A401H0Q9"/>
<feature type="region of interest" description="Disordered" evidence="1">
    <location>
        <begin position="1"/>
        <end position="26"/>
    </location>
</feature>